<dbReference type="InterPro" id="IPR006186">
    <property type="entry name" value="Ser/Thr-sp_prot-phosphatase"/>
</dbReference>
<evidence type="ECO:0000256" key="7">
    <source>
        <dbReference type="ARBA" id="ARBA00048336"/>
    </source>
</evidence>
<dbReference type="GO" id="GO:0007059">
    <property type="term" value="P:chromosome segregation"/>
    <property type="evidence" value="ECO:0007669"/>
    <property type="project" value="TreeGrafter"/>
</dbReference>
<evidence type="ECO:0000313" key="11">
    <source>
        <dbReference type="EMBL" id="QDZ22330.1"/>
    </source>
</evidence>
<comment type="catalytic activity">
    <reaction evidence="7 8">
        <text>O-phospho-L-threonyl-[protein] + H2O = L-threonyl-[protein] + phosphate</text>
        <dbReference type="Rhea" id="RHEA:47004"/>
        <dbReference type="Rhea" id="RHEA-COMP:11060"/>
        <dbReference type="Rhea" id="RHEA-COMP:11605"/>
        <dbReference type="ChEBI" id="CHEBI:15377"/>
        <dbReference type="ChEBI" id="CHEBI:30013"/>
        <dbReference type="ChEBI" id="CHEBI:43474"/>
        <dbReference type="ChEBI" id="CHEBI:61977"/>
        <dbReference type="EC" id="3.1.3.16"/>
    </reaction>
</comment>
<dbReference type="InterPro" id="IPR031675">
    <property type="entry name" value="STPPase_N"/>
</dbReference>
<reference evidence="11 12" key="1">
    <citation type="submission" date="2018-07" db="EMBL/GenBank/DDBJ databases">
        <title>The complete nuclear genome of the prasinophyte Chloropicon primus (CCMP1205).</title>
        <authorList>
            <person name="Pombert J.-F."/>
            <person name="Otis C."/>
            <person name="Turmel M."/>
            <person name="Lemieux C."/>
        </authorList>
    </citation>
    <scope>NUCLEOTIDE SEQUENCE [LARGE SCALE GENOMIC DNA]</scope>
    <source>
        <strain evidence="11 12">CCMP1205</strain>
    </source>
</reference>
<evidence type="ECO:0000256" key="5">
    <source>
        <dbReference type="ARBA" id="ARBA00023211"/>
    </source>
</evidence>
<feature type="compositionally biased region" description="Basic and acidic residues" evidence="9">
    <location>
        <begin position="355"/>
        <end position="364"/>
    </location>
</feature>
<evidence type="ECO:0000256" key="6">
    <source>
        <dbReference type="ARBA" id="ARBA00047761"/>
    </source>
</evidence>
<dbReference type="GO" id="GO:0046872">
    <property type="term" value="F:metal ion binding"/>
    <property type="evidence" value="ECO:0007669"/>
    <property type="project" value="UniProtKB-KW"/>
</dbReference>
<sequence length="382" mass="42369">MLPEGEGVVEGEEGGTETSNIVEEAECECEADLDSVIDRLLNYKKKAETPVASPTSFFKRLESRKNLISTKEVKAICESAVKLFLKQPSLLRIRSPMRIVGDIHGQYEDLLRIFQYNGYPPESDYLFLGDYVDRGDCGLEVLLLLLCYKLKYPSKFFMIRGNHECSGISRIYGFHDEIKQKYGTGAKLFKTFTEVFNALPFAAIVGGKIFCIHGGLSPELRSMKQIESIKRPCEVPDYGMLCDFLWADPSNDVVSWAESDRGVSYIFGKKVVDNFMERHGMDLVVRAHQVVPKGYEFFAKRKMVTVFSAPNYMGEFDNSGAVLSVNEDLLCSFQILQGRGALKGALAPAAGGGGGKEEGTDPHHPPGKLRKKTVSSSSLPPS</sequence>
<accession>A0A5B8MSG8</accession>
<dbReference type="SUPFAM" id="SSF56300">
    <property type="entry name" value="Metallo-dependent phosphatases"/>
    <property type="match status" value="1"/>
</dbReference>
<dbReference type="EMBL" id="CP031040">
    <property type="protein sequence ID" value="QDZ22330.1"/>
    <property type="molecule type" value="Genomic_DNA"/>
</dbReference>
<evidence type="ECO:0000256" key="8">
    <source>
        <dbReference type="RuleBase" id="RU004273"/>
    </source>
</evidence>
<evidence type="ECO:0000256" key="4">
    <source>
        <dbReference type="ARBA" id="ARBA00022912"/>
    </source>
</evidence>
<keyword evidence="4" id="KW-0904">Protein phosphatase</keyword>
<dbReference type="Gene3D" id="3.60.21.10">
    <property type="match status" value="1"/>
</dbReference>
<feature type="region of interest" description="Disordered" evidence="9">
    <location>
        <begin position="345"/>
        <end position="382"/>
    </location>
</feature>
<dbReference type="PANTHER" id="PTHR11668">
    <property type="entry name" value="SERINE/THREONINE PROTEIN PHOSPHATASE"/>
    <property type="match status" value="1"/>
</dbReference>
<evidence type="ECO:0000256" key="3">
    <source>
        <dbReference type="ARBA" id="ARBA00022801"/>
    </source>
</evidence>
<proteinExistence type="inferred from homology"/>
<keyword evidence="3 8" id="KW-0378">Hydrolase</keyword>
<dbReference type="Proteomes" id="UP000316726">
    <property type="component" value="Chromosome 7"/>
</dbReference>
<dbReference type="InterPro" id="IPR004843">
    <property type="entry name" value="Calcineurin-like_PHP"/>
</dbReference>
<keyword evidence="2" id="KW-0479">Metal-binding</keyword>
<dbReference type="FunFam" id="3.60.21.10:FF:000026">
    <property type="entry name" value="Serine/threonine-protein phosphatase"/>
    <property type="match status" value="1"/>
</dbReference>
<keyword evidence="5" id="KW-0464">Manganese</keyword>
<dbReference type="OrthoDB" id="1930084at2759"/>
<dbReference type="AlphaFoldDB" id="A0A5B8MSG8"/>
<comment type="catalytic activity">
    <reaction evidence="6">
        <text>O-phospho-L-seryl-[protein] + H2O = L-seryl-[protein] + phosphate</text>
        <dbReference type="Rhea" id="RHEA:20629"/>
        <dbReference type="Rhea" id="RHEA-COMP:9863"/>
        <dbReference type="Rhea" id="RHEA-COMP:11604"/>
        <dbReference type="ChEBI" id="CHEBI:15377"/>
        <dbReference type="ChEBI" id="CHEBI:29999"/>
        <dbReference type="ChEBI" id="CHEBI:43474"/>
        <dbReference type="ChEBI" id="CHEBI:83421"/>
        <dbReference type="EC" id="3.1.3.16"/>
    </reaction>
</comment>
<dbReference type="GO" id="GO:0007346">
    <property type="term" value="P:regulation of mitotic cell cycle"/>
    <property type="evidence" value="ECO:0007669"/>
    <property type="project" value="TreeGrafter"/>
</dbReference>
<dbReference type="STRING" id="1764295.A0A5B8MSG8"/>
<comment type="similarity">
    <text evidence="1">Belongs to the PPP phosphatase family. PP-1 subfamily.</text>
</comment>
<name>A0A5B8MSG8_9CHLO</name>
<protein>
    <recommendedName>
        <fullName evidence="8">Serine/threonine-protein phosphatase</fullName>
        <ecNumber evidence="8">3.1.3.16</ecNumber>
    </recommendedName>
</protein>
<dbReference type="PROSITE" id="PS00125">
    <property type="entry name" value="SER_THR_PHOSPHATASE"/>
    <property type="match status" value="1"/>
</dbReference>
<dbReference type="Pfam" id="PF00149">
    <property type="entry name" value="Metallophos"/>
    <property type="match status" value="1"/>
</dbReference>
<organism evidence="11 12">
    <name type="scientific">Chloropicon primus</name>
    <dbReference type="NCBI Taxonomy" id="1764295"/>
    <lineage>
        <taxon>Eukaryota</taxon>
        <taxon>Viridiplantae</taxon>
        <taxon>Chlorophyta</taxon>
        <taxon>Chloropicophyceae</taxon>
        <taxon>Chloropicales</taxon>
        <taxon>Chloropicaceae</taxon>
        <taxon>Chloropicon</taxon>
    </lineage>
</organism>
<evidence type="ECO:0000256" key="1">
    <source>
        <dbReference type="ARBA" id="ARBA00005333"/>
    </source>
</evidence>
<evidence type="ECO:0000256" key="9">
    <source>
        <dbReference type="SAM" id="MobiDB-lite"/>
    </source>
</evidence>
<evidence type="ECO:0000313" key="12">
    <source>
        <dbReference type="Proteomes" id="UP000316726"/>
    </source>
</evidence>
<dbReference type="GO" id="GO:0005737">
    <property type="term" value="C:cytoplasm"/>
    <property type="evidence" value="ECO:0007669"/>
    <property type="project" value="TreeGrafter"/>
</dbReference>
<dbReference type="Pfam" id="PF16891">
    <property type="entry name" value="STPPase_N"/>
    <property type="match status" value="1"/>
</dbReference>
<evidence type="ECO:0000259" key="10">
    <source>
        <dbReference type="PROSITE" id="PS00125"/>
    </source>
</evidence>
<dbReference type="SMART" id="SM00156">
    <property type="entry name" value="PP2Ac"/>
    <property type="match status" value="1"/>
</dbReference>
<dbReference type="InterPro" id="IPR050341">
    <property type="entry name" value="PP1_catalytic_subunit"/>
</dbReference>
<dbReference type="PRINTS" id="PR00114">
    <property type="entry name" value="STPHPHTASE"/>
</dbReference>
<dbReference type="PANTHER" id="PTHR11668:SF423">
    <property type="entry name" value="SERINE_THREONINE-PROTEIN PHOSPHATASE PPQ"/>
    <property type="match status" value="1"/>
</dbReference>
<dbReference type="GO" id="GO:0005634">
    <property type="term" value="C:nucleus"/>
    <property type="evidence" value="ECO:0007669"/>
    <property type="project" value="TreeGrafter"/>
</dbReference>
<keyword evidence="12" id="KW-1185">Reference proteome</keyword>
<feature type="domain" description="Serine/threonine specific protein phosphatases" evidence="10">
    <location>
        <begin position="159"/>
        <end position="164"/>
    </location>
</feature>
<evidence type="ECO:0000256" key="2">
    <source>
        <dbReference type="ARBA" id="ARBA00022723"/>
    </source>
</evidence>
<gene>
    <name evidence="11" type="ORF">A3770_07p48480</name>
</gene>
<dbReference type="GO" id="GO:0004722">
    <property type="term" value="F:protein serine/threonine phosphatase activity"/>
    <property type="evidence" value="ECO:0007669"/>
    <property type="project" value="UniProtKB-EC"/>
</dbReference>
<dbReference type="EC" id="3.1.3.16" evidence="8"/>
<dbReference type="InterPro" id="IPR029052">
    <property type="entry name" value="Metallo-depent_PP-like"/>
</dbReference>